<dbReference type="RefSeq" id="WP_006062326.1">
    <property type="nucleotide sequence ID" value="NZ_KB290824.1"/>
</dbReference>
<dbReference type="EMBL" id="AMEM01000041">
    <property type="protein sequence ID" value="EKX87745.1"/>
    <property type="molecule type" value="Genomic_DNA"/>
</dbReference>
<dbReference type="SUPFAM" id="SSF53590">
    <property type="entry name" value="Nucleoside hydrolase"/>
    <property type="match status" value="1"/>
</dbReference>
<evidence type="ECO:0000313" key="4">
    <source>
        <dbReference type="EMBL" id="EKX87745.1"/>
    </source>
</evidence>
<keyword evidence="1 4" id="KW-0378">Hydrolase</keyword>
<dbReference type="Proteomes" id="UP000010445">
    <property type="component" value="Unassembled WGS sequence"/>
</dbReference>
<reference evidence="4 5" key="1">
    <citation type="submission" date="2012-05" db="EMBL/GenBank/DDBJ databases">
        <authorList>
            <person name="Weinstock G."/>
            <person name="Sodergren E."/>
            <person name="Lobos E.A."/>
            <person name="Fulton L."/>
            <person name="Fulton R."/>
            <person name="Courtney L."/>
            <person name="Fronick C."/>
            <person name="O'Laughlin M."/>
            <person name="Godfrey J."/>
            <person name="Wilson R.M."/>
            <person name="Miner T."/>
            <person name="Farmer C."/>
            <person name="Delehaunty K."/>
            <person name="Cordes M."/>
            <person name="Minx P."/>
            <person name="Tomlinson C."/>
            <person name="Chen J."/>
            <person name="Wollam A."/>
            <person name="Pepin K.H."/>
            <person name="Bhonagiri V."/>
            <person name="Zhang X."/>
            <person name="Suruliraj S."/>
            <person name="Warren W."/>
            <person name="Mitreva M."/>
            <person name="Mardis E.R."/>
            <person name="Wilson R.K."/>
        </authorList>
    </citation>
    <scope>NUCLEOTIDE SEQUENCE [LARGE SCALE GENOMIC DNA]</scope>
    <source>
        <strain evidence="4 5">F0235</strain>
    </source>
</reference>
<organism evidence="4 5">
    <name type="scientific">Corynebacterium durum F0235</name>
    <dbReference type="NCBI Taxonomy" id="1035195"/>
    <lineage>
        <taxon>Bacteria</taxon>
        <taxon>Bacillati</taxon>
        <taxon>Actinomycetota</taxon>
        <taxon>Actinomycetes</taxon>
        <taxon>Mycobacteriales</taxon>
        <taxon>Corynebacteriaceae</taxon>
        <taxon>Corynebacterium</taxon>
    </lineage>
</organism>
<keyword evidence="2" id="KW-0326">Glycosidase</keyword>
<dbReference type="Pfam" id="PF01156">
    <property type="entry name" value="IU_nuc_hydro"/>
    <property type="match status" value="1"/>
</dbReference>
<gene>
    <name evidence="4" type="ORF">HMPREF9997_02522</name>
</gene>
<evidence type="ECO:0000259" key="3">
    <source>
        <dbReference type="Pfam" id="PF01156"/>
    </source>
</evidence>
<dbReference type="PANTHER" id="PTHR12304">
    <property type="entry name" value="INOSINE-URIDINE PREFERRING NUCLEOSIDE HYDROLASE"/>
    <property type="match status" value="1"/>
</dbReference>
<dbReference type="HOGENOM" id="CLU_036838_6_0_11"/>
<comment type="caution">
    <text evidence="4">The sequence shown here is derived from an EMBL/GenBank/DDBJ whole genome shotgun (WGS) entry which is preliminary data.</text>
</comment>
<evidence type="ECO:0000313" key="5">
    <source>
        <dbReference type="Proteomes" id="UP000010445"/>
    </source>
</evidence>
<name>L1M9L7_9CORY</name>
<dbReference type="eggNOG" id="COG1957">
    <property type="taxonomic scope" value="Bacteria"/>
</dbReference>
<dbReference type="OrthoDB" id="9797882at2"/>
<dbReference type="InterPro" id="IPR036452">
    <property type="entry name" value="Ribo_hydro-like"/>
</dbReference>
<dbReference type="Gene3D" id="3.90.245.10">
    <property type="entry name" value="Ribonucleoside hydrolase-like"/>
    <property type="match status" value="1"/>
</dbReference>
<dbReference type="STRING" id="1035195.HMPREF9997_02522"/>
<dbReference type="GO" id="GO:0045437">
    <property type="term" value="F:uridine nucleosidase activity"/>
    <property type="evidence" value="ECO:0007669"/>
    <property type="project" value="UniProtKB-ARBA"/>
</dbReference>
<keyword evidence="5" id="KW-1185">Reference proteome</keyword>
<evidence type="ECO:0000256" key="2">
    <source>
        <dbReference type="ARBA" id="ARBA00023295"/>
    </source>
</evidence>
<dbReference type="PANTHER" id="PTHR12304:SF4">
    <property type="entry name" value="URIDINE NUCLEOSIDASE"/>
    <property type="match status" value="1"/>
</dbReference>
<dbReference type="GO" id="GO:0005829">
    <property type="term" value="C:cytosol"/>
    <property type="evidence" value="ECO:0007669"/>
    <property type="project" value="TreeGrafter"/>
</dbReference>
<proteinExistence type="predicted"/>
<accession>L1M9L7</accession>
<dbReference type="PROSITE" id="PS01247">
    <property type="entry name" value="IUNH"/>
    <property type="match status" value="1"/>
</dbReference>
<dbReference type="PATRIC" id="fig|1035195.3.peg.2251"/>
<dbReference type="GO" id="GO:0006152">
    <property type="term" value="P:purine nucleoside catabolic process"/>
    <property type="evidence" value="ECO:0007669"/>
    <property type="project" value="TreeGrafter"/>
</dbReference>
<feature type="domain" description="Inosine/uridine-preferring nucleoside hydrolase" evidence="3">
    <location>
        <begin position="4"/>
        <end position="291"/>
    </location>
</feature>
<evidence type="ECO:0000256" key="1">
    <source>
        <dbReference type="ARBA" id="ARBA00022801"/>
    </source>
</evidence>
<dbReference type="InterPro" id="IPR023186">
    <property type="entry name" value="IUNH"/>
</dbReference>
<dbReference type="InterPro" id="IPR015910">
    <property type="entry name" value="I/U_nuclsd_hydro_CS"/>
</dbReference>
<dbReference type="GO" id="GO:0008477">
    <property type="term" value="F:purine nucleosidase activity"/>
    <property type="evidence" value="ECO:0007669"/>
    <property type="project" value="TreeGrafter"/>
</dbReference>
<dbReference type="AlphaFoldDB" id="L1M9L7"/>
<sequence>MRPILLDCDTGIDDAVALTYLACLHSQGSINLAAVTTTAGNTSAAQAAMNSRFVLDQCSLVDVPVAAGCAEPLEVPLVTTPETHGPLGVGYAKHSVDLPPARPGEWMRLWDEAIHEHEDLHLIVTGPATNLATYMQQRDRLPTHITLMGGAYLYPGNTTPTAEWNSWVDPHAAQVAFKHTPTPITVCSLEVTEQMVITPDDLPLLPEFLHPMLRFYFEFHQAQGEGYQAQIHDLLTCMVALGTVPYQAIPVTVDVETTSQLLRGTTVADFKNHWGRPHNACLVRDADVKAAKRELVGVVKQLL</sequence>
<dbReference type="InterPro" id="IPR001910">
    <property type="entry name" value="Inosine/uridine_hydrolase_dom"/>
</dbReference>
<protein>
    <submittedName>
        <fullName evidence="4">Inosine-uridine preferring nucleoside hydrolase</fullName>
    </submittedName>
</protein>